<dbReference type="AlphaFoldDB" id="A0A508X156"/>
<dbReference type="Proteomes" id="UP000507954">
    <property type="component" value="Unassembled WGS sequence"/>
</dbReference>
<dbReference type="InterPro" id="IPR009056">
    <property type="entry name" value="Cyt_c-like_dom"/>
</dbReference>
<keyword evidence="11" id="KW-1185">Reference proteome</keyword>
<evidence type="ECO:0000256" key="1">
    <source>
        <dbReference type="ARBA" id="ARBA00022448"/>
    </source>
</evidence>
<reference evidence="10" key="3">
    <citation type="submission" date="2019-06" db="EMBL/GenBank/DDBJ databases">
        <authorList>
            <person name="Le Quere A."/>
            <person name="Colella S."/>
        </authorList>
    </citation>
    <scope>NUCLEOTIDE SEQUENCE</scope>
    <source>
        <strain evidence="10">EmedicaeMD41</strain>
    </source>
</reference>
<dbReference type="GO" id="GO:0046872">
    <property type="term" value="F:metal ion binding"/>
    <property type="evidence" value="ECO:0007669"/>
    <property type="project" value="UniProtKB-KW"/>
</dbReference>
<dbReference type="PANTHER" id="PTHR11961">
    <property type="entry name" value="CYTOCHROME C"/>
    <property type="match status" value="1"/>
</dbReference>
<evidence type="ECO:0000313" key="10">
    <source>
        <dbReference type="EMBL" id="VTZ61551.1"/>
    </source>
</evidence>
<evidence type="ECO:0000259" key="8">
    <source>
        <dbReference type="PROSITE" id="PS51007"/>
    </source>
</evidence>
<dbReference type="EMBL" id="NBUC01000112">
    <property type="protein sequence ID" value="PLT99289.1"/>
    <property type="molecule type" value="Genomic_DNA"/>
</dbReference>
<sequence>MRIAFAALYFSASFSALSLCPTAALAQEGDAEAGATVFKRCATCHVIDEDQNKVGPSLKGIMGRTAGTHPDFKYSQAMVDAGKGGLVWDEATLADYLRNPRAKVKGTKMVFPGLKKDEELANVIAYLKQHSQ</sequence>
<name>A0A508X156_9HYPH</name>
<accession>A0A508X156</accession>
<dbReference type="EMBL" id="CABFNB010000093">
    <property type="protein sequence ID" value="VTZ61551.1"/>
    <property type="molecule type" value="Genomic_DNA"/>
</dbReference>
<dbReference type="GO" id="GO:0009055">
    <property type="term" value="F:electron transfer activity"/>
    <property type="evidence" value="ECO:0007669"/>
    <property type="project" value="InterPro"/>
</dbReference>
<dbReference type="OMA" id="KARCAQC"/>
<feature type="domain" description="Cytochrome c" evidence="8">
    <location>
        <begin position="29"/>
        <end position="131"/>
    </location>
</feature>
<evidence type="ECO:0000256" key="5">
    <source>
        <dbReference type="ARBA" id="ARBA00023004"/>
    </source>
</evidence>
<gene>
    <name evidence="9" type="ORF">BMJ33_23730</name>
    <name evidence="10" type="ORF">EMEDMD4_280078</name>
</gene>
<keyword evidence="1" id="KW-0813">Transport</keyword>
<dbReference type="InterPro" id="IPR036909">
    <property type="entry name" value="Cyt_c-like_dom_sf"/>
</dbReference>
<dbReference type="Proteomes" id="UP001190825">
    <property type="component" value="Unassembled WGS sequence"/>
</dbReference>
<protein>
    <submittedName>
        <fullName evidence="9 10">Cytochrome C</fullName>
    </submittedName>
</protein>
<dbReference type="Gene3D" id="1.10.760.10">
    <property type="entry name" value="Cytochrome c-like domain"/>
    <property type="match status" value="1"/>
</dbReference>
<evidence type="ECO:0000313" key="9">
    <source>
        <dbReference type="EMBL" id="PLT99289.1"/>
    </source>
</evidence>
<dbReference type="GeneID" id="61611336"/>
<keyword evidence="7" id="KW-0732">Signal</keyword>
<reference evidence="9" key="1">
    <citation type="submission" date="2017-04" db="EMBL/GenBank/DDBJ databases">
        <authorList>
            <person name="Porter S."/>
            <person name="Friesen M.L."/>
            <person name="Faber-Hammond J."/>
        </authorList>
    </citation>
    <scope>NUCLEOTIDE SEQUENCE</scope>
    <source>
        <strain evidence="9">Str16</strain>
    </source>
</reference>
<dbReference type="Pfam" id="PF00034">
    <property type="entry name" value="Cytochrom_C"/>
    <property type="match status" value="1"/>
</dbReference>
<dbReference type="GO" id="GO:0020037">
    <property type="term" value="F:heme binding"/>
    <property type="evidence" value="ECO:0007669"/>
    <property type="project" value="InterPro"/>
</dbReference>
<feature type="signal peptide" evidence="7">
    <location>
        <begin position="1"/>
        <end position="26"/>
    </location>
</feature>
<evidence type="ECO:0000256" key="4">
    <source>
        <dbReference type="ARBA" id="ARBA00022982"/>
    </source>
</evidence>
<keyword evidence="3 6" id="KW-0479">Metal-binding</keyword>
<dbReference type="PRINTS" id="PR00604">
    <property type="entry name" value="CYTCHRMECIAB"/>
</dbReference>
<dbReference type="RefSeq" id="WP_012066647.1">
    <property type="nucleotide sequence ID" value="NZ_ATYC01000022.1"/>
</dbReference>
<proteinExistence type="predicted"/>
<evidence type="ECO:0000256" key="2">
    <source>
        <dbReference type="ARBA" id="ARBA00022617"/>
    </source>
</evidence>
<organism evidence="10">
    <name type="scientific">Sinorhizobium medicae</name>
    <dbReference type="NCBI Taxonomy" id="110321"/>
    <lineage>
        <taxon>Bacteria</taxon>
        <taxon>Pseudomonadati</taxon>
        <taxon>Pseudomonadota</taxon>
        <taxon>Alphaproteobacteria</taxon>
        <taxon>Hyphomicrobiales</taxon>
        <taxon>Rhizobiaceae</taxon>
        <taxon>Sinorhizobium/Ensifer group</taxon>
        <taxon>Sinorhizobium</taxon>
    </lineage>
</organism>
<evidence type="ECO:0000256" key="6">
    <source>
        <dbReference type="PROSITE-ProRule" id="PRU00433"/>
    </source>
</evidence>
<reference evidence="9 11" key="2">
    <citation type="journal article" date="2018" name="FEMS Microbiol. Ecol.">
        <title>Co-invading symbiotic mutualists of Medicago polymorpha retain high ancestral diversity and contain diverse accessory genomes.</title>
        <authorList>
            <person name="Porter S.S."/>
            <person name="Faber-Hammond J.J."/>
            <person name="Friesen M.L."/>
        </authorList>
    </citation>
    <scope>NUCLEOTIDE SEQUENCE [LARGE SCALE GENOMIC DNA]</scope>
    <source>
        <strain evidence="9 11">Str16</strain>
    </source>
</reference>
<dbReference type="SUPFAM" id="SSF46626">
    <property type="entry name" value="Cytochrome c"/>
    <property type="match status" value="1"/>
</dbReference>
<dbReference type="InterPro" id="IPR002327">
    <property type="entry name" value="Cyt_c_1A/1B"/>
</dbReference>
<evidence type="ECO:0000313" key="11">
    <source>
        <dbReference type="Proteomes" id="UP001190825"/>
    </source>
</evidence>
<evidence type="ECO:0000256" key="3">
    <source>
        <dbReference type="ARBA" id="ARBA00022723"/>
    </source>
</evidence>
<keyword evidence="2 6" id="KW-0349">Heme</keyword>
<evidence type="ECO:0000256" key="7">
    <source>
        <dbReference type="SAM" id="SignalP"/>
    </source>
</evidence>
<keyword evidence="4" id="KW-0249">Electron transport</keyword>
<dbReference type="PROSITE" id="PS51007">
    <property type="entry name" value="CYTC"/>
    <property type="match status" value="1"/>
</dbReference>
<keyword evidence="5 6" id="KW-0408">Iron</keyword>
<feature type="chain" id="PRO_5021364493" evidence="7">
    <location>
        <begin position="27"/>
        <end position="132"/>
    </location>
</feature>